<organism evidence="2 7">
    <name type="scientific">Levilactobacillus brevis</name>
    <name type="common">Lactobacillus brevis</name>
    <dbReference type="NCBI Taxonomy" id="1580"/>
    <lineage>
        <taxon>Bacteria</taxon>
        <taxon>Bacillati</taxon>
        <taxon>Bacillota</taxon>
        <taxon>Bacilli</taxon>
        <taxon>Lactobacillales</taxon>
        <taxon>Lactobacillaceae</taxon>
        <taxon>Levilactobacillus</taxon>
    </lineage>
</organism>
<keyword evidence="1" id="KW-0472">Membrane</keyword>
<protein>
    <submittedName>
        <fullName evidence="2">Uncharacterized protein</fullName>
    </submittedName>
</protein>
<accession>A0A0C1M6Y8</accession>
<evidence type="ECO:0000313" key="2">
    <source>
        <dbReference type="EMBL" id="MBS1009240.1"/>
    </source>
</evidence>
<feature type="transmembrane region" description="Helical" evidence="1">
    <location>
        <begin position="56"/>
        <end position="76"/>
    </location>
</feature>
<dbReference type="RefSeq" id="WP_021741725.1">
    <property type="nucleotide sequence ID" value="NZ_CAKMAP010000002.1"/>
</dbReference>
<sequence>MGHKLRILGQFELRQTWDEKMILFYTLICPAIYYVIADISTGGRPFGLKNVAYQLLGYWVYIILVGVLNGFQFGLIGMRESNFLKMFTLISGDKRLIFYSNLLVQTLFIQVEIVCFDLFVLILDPAARRLLPIMMGGLLVNFILIPIVVGFTNFILVLPIRVNLASLLAMGYILLAMLLVNITVANEWLTQLLIALNPGSYMVAVYSMVLLRVPGQVGSNGLLLVVIAGVYLVTGYYWVQHMSLQSNTSRY</sequence>
<name>A0A0C1M6Y8_LEVBR</name>
<dbReference type="Proteomes" id="UP000676478">
    <property type="component" value="Unassembled WGS sequence"/>
</dbReference>
<gene>
    <name evidence="3" type="ORF">CNR29_05340</name>
    <name evidence="2" type="ORF">JK167_00155</name>
    <name evidence="4" type="ORF">UCCLBBS449_1546</name>
</gene>
<reference evidence="2" key="4">
    <citation type="submission" date="2022-09" db="EMBL/GenBank/DDBJ databases">
        <title>Genome-inferred correspondence between phylogeny and metabolic traits in the wild Drosophila gut microbiome.</title>
        <authorList>
            <person name="Bueno E."/>
            <person name="Blow F."/>
            <person name="Douglas A.E."/>
        </authorList>
    </citation>
    <scope>NUCLEOTIDE SEQUENCE</scope>
    <source>
        <strain evidence="2">Dm-2019-70</strain>
    </source>
</reference>
<reference evidence="3 5" key="1">
    <citation type="submission" date="2017-09" db="EMBL/GenBank/DDBJ databases">
        <title>Genome sequence of Lactobacillus brevis D7.</title>
        <authorList>
            <person name="Kwon M.-S."/>
            <person name="Lim S.K."/>
            <person name="Choi H.-J."/>
        </authorList>
    </citation>
    <scope>NUCLEOTIDE SEQUENCE [LARGE SCALE GENOMIC DNA]</scope>
    <source>
        <strain evidence="3 5">D7</strain>
    </source>
</reference>
<feature type="transmembrane region" description="Helical" evidence="1">
    <location>
        <begin position="221"/>
        <end position="239"/>
    </location>
</feature>
<dbReference type="EMBL" id="NVYO01000001">
    <property type="protein sequence ID" value="PBQ23457.1"/>
    <property type="molecule type" value="Genomic_DNA"/>
</dbReference>
<evidence type="ECO:0000313" key="5">
    <source>
        <dbReference type="Proteomes" id="UP000217918"/>
    </source>
</evidence>
<dbReference type="Proteomes" id="UP000307074">
    <property type="component" value="Chromosome"/>
</dbReference>
<reference evidence="2" key="3">
    <citation type="submission" date="2020-12" db="EMBL/GenBank/DDBJ databases">
        <authorList>
            <person name="Mcmullen J.G."/>
        </authorList>
    </citation>
    <scope>NUCLEOTIDE SEQUENCE</scope>
    <source>
        <strain evidence="2">Dm-2019-70</strain>
    </source>
</reference>
<reference evidence="4 6" key="2">
    <citation type="submission" date="2018-07" db="EMBL/GenBank/DDBJ databases">
        <authorList>
            <person name="Feyereisen M."/>
        </authorList>
    </citation>
    <scope>NUCLEOTIDE SEQUENCE [LARGE SCALE GENOMIC DNA]</scope>
    <source>
        <strain evidence="4 6">UCCLBBS449</strain>
    </source>
</reference>
<feature type="transmembrane region" description="Helical" evidence="1">
    <location>
        <begin position="21"/>
        <end position="36"/>
    </location>
</feature>
<feature type="transmembrane region" description="Helical" evidence="1">
    <location>
        <begin position="188"/>
        <end position="209"/>
    </location>
</feature>
<evidence type="ECO:0000313" key="3">
    <source>
        <dbReference type="EMBL" id="PBQ23457.1"/>
    </source>
</evidence>
<dbReference type="AlphaFoldDB" id="A0A0C1M6Y8"/>
<dbReference type="GeneID" id="56992717"/>
<keyword evidence="1" id="KW-1133">Transmembrane helix</keyword>
<feature type="transmembrane region" description="Helical" evidence="1">
    <location>
        <begin position="96"/>
        <end position="123"/>
    </location>
</feature>
<evidence type="ECO:0000313" key="4">
    <source>
        <dbReference type="EMBL" id="QCZ53485.1"/>
    </source>
</evidence>
<evidence type="ECO:0000313" key="7">
    <source>
        <dbReference type="Proteomes" id="UP000676478"/>
    </source>
</evidence>
<dbReference type="OrthoDB" id="2284943at2"/>
<dbReference type="EMBL" id="CP031198">
    <property type="protein sequence ID" value="QCZ53485.1"/>
    <property type="molecule type" value="Genomic_DNA"/>
</dbReference>
<dbReference type="Proteomes" id="UP000217918">
    <property type="component" value="Unassembled WGS sequence"/>
</dbReference>
<feature type="transmembrane region" description="Helical" evidence="1">
    <location>
        <begin position="164"/>
        <end position="182"/>
    </location>
</feature>
<keyword evidence="1" id="KW-0812">Transmembrane</keyword>
<dbReference type="EMBL" id="JAERKF010000001">
    <property type="protein sequence ID" value="MBS1009240.1"/>
    <property type="molecule type" value="Genomic_DNA"/>
</dbReference>
<proteinExistence type="predicted"/>
<evidence type="ECO:0000313" key="6">
    <source>
        <dbReference type="Proteomes" id="UP000307074"/>
    </source>
</evidence>
<evidence type="ECO:0000256" key="1">
    <source>
        <dbReference type="SAM" id="Phobius"/>
    </source>
</evidence>
<feature type="transmembrane region" description="Helical" evidence="1">
    <location>
        <begin position="135"/>
        <end position="157"/>
    </location>
</feature>